<evidence type="ECO:0000256" key="6">
    <source>
        <dbReference type="ARBA" id="ARBA00022842"/>
    </source>
</evidence>
<dbReference type="PROSITE" id="PS00629">
    <property type="entry name" value="IMP_1"/>
    <property type="match status" value="1"/>
</dbReference>
<dbReference type="AlphaFoldDB" id="A0A098VNC5"/>
<evidence type="ECO:0000256" key="1">
    <source>
        <dbReference type="ARBA" id="ARBA00001033"/>
    </source>
</evidence>
<proteinExistence type="inferred from homology"/>
<dbReference type="GO" id="GO:0008934">
    <property type="term" value="F:inositol monophosphate 1-phosphatase activity"/>
    <property type="evidence" value="ECO:0007669"/>
    <property type="project" value="InterPro"/>
</dbReference>
<dbReference type="GO" id="GO:0046872">
    <property type="term" value="F:metal ion binding"/>
    <property type="evidence" value="ECO:0007669"/>
    <property type="project" value="UniProtKB-KW"/>
</dbReference>
<dbReference type="InterPro" id="IPR033942">
    <property type="entry name" value="IMPase"/>
</dbReference>
<dbReference type="InterPro" id="IPR000760">
    <property type="entry name" value="Inositol_monophosphatase-like"/>
</dbReference>
<dbReference type="GeneID" id="25260518"/>
<dbReference type="OrthoDB" id="10254945at2759"/>
<evidence type="ECO:0000256" key="3">
    <source>
        <dbReference type="ARBA" id="ARBA00009759"/>
    </source>
</evidence>
<dbReference type="InterPro" id="IPR020583">
    <property type="entry name" value="Inositol_monoP_metal-BS"/>
</dbReference>
<evidence type="ECO:0000256" key="4">
    <source>
        <dbReference type="ARBA" id="ARBA00022723"/>
    </source>
</evidence>
<keyword evidence="6 7" id="KW-0460">Magnesium</keyword>
<dbReference type="EMBL" id="JMKJ01000572">
    <property type="protein sequence ID" value="KGG50577.1"/>
    <property type="molecule type" value="Genomic_DNA"/>
</dbReference>
<feature type="binding site" evidence="7">
    <location>
        <position position="78"/>
    </location>
    <ligand>
        <name>Mg(2+)</name>
        <dbReference type="ChEBI" id="CHEBI:18420"/>
        <label>1</label>
        <note>catalytic</note>
    </ligand>
</feature>
<dbReference type="PANTHER" id="PTHR20854:SF4">
    <property type="entry name" value="INOSITOL-1-MONOPHOSPHATASE-RELATED"/>
    <property type="match status" value="1"/>
</dbReference>
<evidence type="ECO:0000256" key="8">
    <source>
        <dbReference type="RuleBase" id="RU364068"/>
    </source>
</evidence>
<comment type="similarity">
    <text evidence="3 8">Belongs to the inositol monophosphatase superfamily.</text>
</comment>
<feature type="non-terminal residue" evidence="9">
    <location>
        <position position="285"/>
    </location>
</feature>
<dbReference type="HOGENOM" id="CLU_044118_1_0_1"/>
<comment type="caution">
    <text evidence="9">The sequence shown here is derived from an EMBL/GenBank/DDBJ whole genome shotgun (WGS) entry which is preliminary data.</text>
</comment>
<protein>
    <recommendedName>
        <fullName evidence="8">Inositol-1-monophosphatase</fullName>
        <ecNumber evidence="8">3.1.3.25</ecNumber>
    </recommendedName>
</protein>
<dbReference type="Gene3D" id="3.40.190.80">
    <property type="match status" value="1"/>
</dbReference>
<evidence type="ECO:0000313" key="9">
    <source>
        <dbReference type="EMBL" id="KGG50577.1"/>
    </source>
</evidence>
<gene>
    <name evidence="9" type="ORF">DI09_63p10</name>
</gene>
<keyword evidence="5 8" id="KW-0378">Hydrolase</keyword>
<organism evidence="9 10">
    <name type="scientific">Mitosporidium daphniae</name>
    <dbReference type="NCBI Taxonomy" id="1485682"/>
    <lineage>
        <taxon>Eukaryota</taxon>
        <taxon>Fungi</taxon>
        <taxon>Fungi incertae sedis</taxon>
        <taxon>Microsporidia</taxon>
        <taxon>Mitosporidium</taxon>
    </lineage>
</organism>
<dbReference type="Pfam" id="PF00459">
    <property type="entry name" value="Inositol_P"/>
    <property type="match status" value="1"/>
</dbReference>
<reference evidence="9 10" key="1">
    <citation type="submission" date="2014-04" db="EMBL/GenBank/DDBJ databases">
        <title>A new species of microsporidia sheds light on the evolution of extreme parasitism.</title>
        <authorList>
            <person name="Haag K.L."/>
            <person name="James T.Y."/>
            <person name="Larsson R."/>
            <person name="Schaer T.M."/>
            <person name="Refardt D."/>
            <person name="Pombert J.-F."/>
            <person name="Ebert D."/>
        </authorList>
    </citation>
    <scope>NUCLEOTIDE SEQUENCE [LARGE SCALE GENOMIC DNA]</scope>
    <source>
        <strain evidence="9 10">UGP3</strain>
        <tissue evidence="9">Spores</tissue>
    </source>
</reference>
<evidence type="ECO:0000256" key="7">
    <source>
        <dbReference type="PIRSR" id="PIRSR600760-2"/>
    </source>
</evidence>
<comment type="pathway">
    <text evidence="8">Polyol metabolism; myo-inositol biosynthesis; myo-inositol from D-glucose 6-phosphate: step 2/2.</text>
</comment>
<dbReference type="Gene3D" id="3.30.540.10">
    <property type="entry name" value="Fructose-1,6-Bisphosphatase, subunit A, domain 1"/>
    <property type="match status" value="1"/>
</dbReference>
<dbReference type="CDD" id="cd01639">
    <property type="entry name" value="IMPase"/>
    <property type="match status" value="1"/>
</dbReference>
<dbReference type="PRINTS" id="PR00377">
    <property type="entry name" value="IMPHPHTASES"/>
</dbReference>
<dbReference type="EC" id="3.1.3.25" evidence="8"/>
<dbReference type="GO" id="GO:0007165">
    <property type="term" value="P:signal transduction"/>
    <property type="evidence" value="ECO:0007669"/>
    <property type="project" value="TreeGrafter"/>
</dbReference>
<feature type="binding site" evidence="7">
    <location>
        <position position="104"/>
    </location>
    <ligand>
        <name>Mg(2+)</name>
        <dbReference type="ChEBI" id="CHEBI:18420"/>
        <label>1</label>
        <note>catalytic</note>
    </ligand>
</feature>
<evidence type="ECO:0000256" key="5">
    <source>
        <dbReference type="ARBA" id="ARBA00022801"/>
    </source>
</evidence>
<dbReference type="SUPFAM" id="SSF56655">
    <property type="entry name" value="Carbohydrate phosphatase"/>
    <property type="match status" value="1"/>
</dbReference>
<dbReference type="GO" id="GO:0046854">
    <property type="term" value="P:phosphatidylinositol phosphate biosynthetic process"/>
    <property type="evidence" value="ECO:0007669"/>
    <property type="project" value="InterPro"/>
</dbReference>
<keyword evidence="4 7" id="KW-0479">Metal-binding</keyword>
<dbReference type="UniPathway" id="UPA00823">
    <property type="reaction ID" value="UER00788"/>
</dbReference>
<keyword evidence="10" id="KW-1185">Reference proteome</keyword>
<comment type="cofactor">
    <cofactor evidence="2 7 8">
        <name>Mg(2+)</name>
        <dbReference type="ChEBI" id="CHEBI:18420"/>
    </cofactor>
</comment>
<dbReference type="Proteomes" id="UP000029725">
    <property type="component" value="Unassembled WGS sequence"/>
</dbReference>
<comment type="catalytic activity">
    <reaction evidence="1 8">
        <text>a myo-inositol phosphate + H2O = myo-inositol + phosphate</text>
        <dbReference type="Rhea" id="RHEA:24056"/>
        <dbReference type="ChEBI" id="CHEBI:15377"/>
        <dbReference type="ChEBI" id="CHEBI:17268"/>
        <dbReference type="ChEBI" id="CHEBI:43474"/>
        <dbReference type="ChEBI" id="CHEBI:84139"/>
        <dbReference type="EC" id="3.1.3.25"/>
    </reaction>
</comment>
<dbReference type="RefSeq" id="XP_013237024.1">
    <property type="nucleotide sequence ID" value="XM_013381570.1"/>
</dbReference>
<feature type="binding site" evidence="7">
    <location>
        <position position="255"/>
    </location>
    <ligand>
        <name>Mg(2+)</name>
        <dbReference type="ChEBI" id="CHEBI:18420"/>
        <label>1</label>
        <note>catalytic</note>
    </ligand>
</feature>
<evidence type="ECO:0000256" key="2">
    <source>
        <dbReference type="ARBA" id="ARBA00001946"/>
    </source>
</evidence>
<feature type="binding site" evidence="7">
    <location>
        <position position="102"/>
    </location>
    <ligand>
        <name>Mg(2+)</name>
        <dbReference type="ChEBI" id="CHEBI:18420"/>
        <label>1</label>
        <note>catalytic</note>
    </ligand>
</feature>
<dbReference type="PANTHER" id="PTHR20854">
    <property type="entry name" value="INOSITOL MONOPHOSPHATASE"/>
    <property type="match status" value="1"/>
</dbReference>
<dbReference type="InterPro" id="IPR020550">
    <property type="entry name" value="Inositol_monophosphatase_CS"/>
</dbReference>
<sequence>MALLDVDSILEQVILIVKDVSTQNFCHKKRDSTTQDTFKVSKKNNSPTDLVTERDIAIEREIASKLSLAFPHIFFLGEEGIQVPTNNVSCNQNGPCYYWVLDPIDGTINFLHGLLSHSCVSLALVEVPKMAGECPDPLIGIIYHPTLKKLYYSVKGKGAYLVDENESSTPQRLPLYSHMSNSEKRMSDCLVVTEWNLPMMGYVPEYKACITSIMHSLIQIPVHGIRSFGSAAMNLTKIAEGAGDIYYEIGIHSWDIAAGILIVKEAGGVVENITSTSVDMRKGTI</sequence>
<dbReference type="GO" id="GO:0006021">
    <property type="term" value="P:inositol biosynthetic process"/>
    <property type="evidence" value="ECO:0007669"/>
    <property type="project" value="UniProtKB-UniPathway"/>
</dbReference>
<feature type="binding site" evidence="7">
    <location>
        <position position="105"/>
    </location>
    <ligand>
        <name>Mg(2+)</name>
        <dbReference type="ChEBI" id="CHEBI:18420"/>
        <label>1</label>
        <note>catalytic</note>
    </ligand>
</feature>
<name>A0A098VNC5_9MICR</name>
<dbReference type="VEuPathDB" id="MicrosporidiaDB:DI09_63p10"/>
<dbReference type="PROSITE" id="PS00630">
    <property type="entry name" value="IMP_2"/>
    <property type="match status" value="1"/>
</dbReference>
<evidence type="ECO:0000313" key="10">
    <source>
        <dbReference type="Proteomes" id="UP000029725"/>
    </source>
</evidence>
<accession>A0A098VNC5</accession>